<dbReference type="InterPro" id="IPR051082">
    <property type="entry name" value="Pentapeptide-BTB/POZ_domain"/>
</dbReference>
<reference evidence="2 3" key="1">
    <citation type="submission" date="2014-03" db="EMBL/GenBank/DDBJ databases">
        <title>Draft Genome Sequence of Actibacterium mucosum KCTC 23349, a Marine Alphaproteobacterium with Complex Ionic Requirements Isolated from Mediterranean Seawater at Malvarrosa Beach, Valencia, Spain.</title>
        <authorList>
            <person name="Arahal D.R."/>
            <person name="Shao Z."/>
            <person name="Lai Q."/>
            <person name="Pujalte M.J."/>
        </authorList>
    </citation>
    <scope>NUCLEOTIDE SEQUENCE [LARGE SCALE GENOMIC DNA]</scope>
    <source>
        <strain evidence="2 3">KCTC 23349</strain>
    </source>
</reference>
<sequence length="444" mass="49165">MVYAVVLITLVGTLIWMIVGIPGHFANIASENPPLNPSLYFFGITALTASLAAVVVFPFTILRTIYTQRQTDVAEQGHITDQINKAVENLGAMRDVRDGDKITTQPNIEVRIGGLLALERISKNSPDDHIQIMQILCAYIRENARAQVAAEVSFDADGKLEGDARTLRDDLLMAFDIIDRRGPNLRAIETNAEFHLNFEYADFRGLNLSKRDFAGANLRLTQLQGADLRWAEMQGADLRWAEMQAADFSKAEMREADLTAAKMNGANFGRAKMQKATLNTAQMQGADFYFAKVNNASLRDANMIGVDLSRADFSGVSLHGADLRSACLNEVELRHAEIAFADLRGANLYGAQIQETELRSIDLVGAALAGQILSINQIDDLSDRKVFCDGTVTLPGGKGPNDQDWPELWPKEALKLDEFQKAWRAWQDKIGFDRTTFTLKPPNE</sequence>
<dbReference type="PANTHER" id="PTHR14136">
    <property type="entry name" value="BTB_POZ DOMAIN-CONTAINING PROTEIN KCTD9"/>
    <property type="match status" value="1"/>
</dbReference>
<dbReference type="PANTHER" id="PTHR14136:SF17">
    <property type="entry name" value="BTB_POZ DOMAIN-CONTAINING PROTEIN KCTD9"/>
    <property type="match status" value="1"/>
</dbReference>
<dbReference type="EMBL" id="JFKE01000007">
    <property type="protein sequence ID" value="KAJ54566.1"/>
    <property type="molecule type" value="Genomic_DNA"/>
</dbReference>
<comment type="caution">
    <text evidence="2">The sequence shown here is derived from an EMBL/GenBank/DDBJ whole genome shotgun (WGS) entry which is preliminary data.</text>
</comment>
<organism evidence="2 3">
    <name type="scientific">Actibacterium mucosum KCTC 23349</name>
    <dbReference type="NCBI Taxonomy" id="1454373"/>
    <lineage>
        <taxon>Bacteria</taxon>
        <taxon>Pseudomonadati</taxon>
        <taxon>Pseudomonadota</taxon>
        <taxon>Alphaproteobacteria</taxon>
        <taxon>Rhodobacterales</taxon>
        <taxon>Roseobacteraceae</taxon>
        <taxon>Actibacterium</taxon>
    </lineage>
</organism>
<dbReference type="AlphaFoldDB" id="A0A037ZGA8"/>
<dbReference type="Pfam" id="PF00805">
    <property type="entry name" value="Pentapeptide"/>
    <property type="match status" value="2"/>
</dbReference>
<dbReference type="InterPro" id="IPR001646">
    <property type="entry name" value="5peptide_repeat"/>
</dbReference>
<evidence type="ECO:0000313" key="2">
    <source>
        <dbReference type="EMBL" id="KAJ54566.1"/>
    </source>
</evidence>
<keyword evidence="1" id="KW-1133">Transmembrane helix</keyword>
<evidence type="ECO:0000256" key="1">
    <source>
        <dbReference type="SAM" id="Phobius"/>
    </source>
</evidence>
<dbReference type="STRING" id="1454373.ACMU_17825"/>
<dbReference type="Proteomes" id="UP000026249">
    <property type="component" value="Unassembled WGS sequence"/>
</dbReference>
<dbReference type="SUPFAM" id="SSF141571">
    <property type="entry name" value="Pentapeptide repeat-like"/>
    <property type="match status" value="1"/>
</dbReference>
<gene>
    <name evidence="2" type="ORF">ACMU_17825</name>
</gene>
<dbReference type="Gene3D" id="2.160.20.80">
    <property type="entry name" value="E3 ubiquitin-protein ligase SopA"/>
    <property type="match status" value="2"/>
</dbReference>
<feature type="transmembrane region" description="Helical" evidence="1">
    <location>
        <begin position="39"/>
        <end position="62"/>
    </location>
</feature>
<keyword evidence="3" id="KW-1185">Reference proteome</keyword>
<accession>A0A037ZGA8</accession>
<evidence type="ECO:0008006" key="4">
    <source>
        <dbReference type="Google" id="ProtNLM"/>
    </source>
</evidence>
<name>A0A037ZGA8_9RHOB</name>
<proteinExistence type="predicted"/>
<protein>
    <recommendedName>
        <fullName evidence="4">Pentapeptide repeat-containing protein</fullName>
    </recommendedName>
</protein>
<keyword evidence="1" id="KW-0472">Membrane</keyword>
<evidence type="ECO:0000313" key="3">
    <source>
        <dbReference type="Proteomes" id="UP000026249"/>
    </source>
</evidence>
<keyword evidence="1" id="KW-0812">Transmembrane</keyword>